<feature type="transmembrane region" description="Helical" evidence="9">
    <location>
        <begin position="158"/>
        <end position="180"/>
    </location>
</feature>
<dbReference type="Gene3D" id="1.20.1250.20">
    <property type="entry name" value="MFS general substrate transporter like domains"/>
    <property type="match status" value="1"/>
</dbReference>
<feature type="region of interest" description="Disordered" evidence="8">
    <location>
        <begin position="1"/>
        <end position="20"/>
    </location>
</feature>
<dbReference type="FunFam" id="1.20.1250.20:FF:000297">
    <property type="entry name" value="Solute carrier family 22 member 18"/>
    <property type="match status" value="1"/>
</dbReference>
<evidence type="ECO:0000259" key="10">
    <source>
        <dbReference type="PROSITE" id="PS50850"/>
    </source>
</evidence>
<feature type="transmembrane region" description="Helical" evidence="9">
    <location>
        <begin position="371"/>
        <end position="393"/>
    </location>
</feature>
<dbReference type="CDD" id="cd17331">
    <property type="entry name" value="MFS_SLC22A18"/>
    <property type="match status" value="1"/>
</dbReference>
<dbReference type="InterPro" id="IPR001958">
    <property type="entry name" value="Tet-R_TetA/multi-R_MdtG-like"/>
</dbReference>
<dbReference type="OrthoDB" id="440553at2759"/>
<dbReference type="InterPro" id="IPR036259">
    <property type="entry name" value="MFS_trans_sf"/>
</dbReference>
<keyword evidence="4 9" id="KW-1133">Transmembrane helix</keyword>
<dbReference type="PANTHER" id="PTHR24002">
    <property type="entry name" value="SOLUTE CARRIER FAMILY 22 MEMBER 18"/>
    <property type="match status" value="1"/>
</dbReference>
<dbReference type="AlphaFoldDB" id="A0A9F3W0X7"/>
<dbReference type="GeneID" id="103050079"/>
<evidence type="ECO:0000256" key="4">
    <source>
        <dbReference type="ARBA" id="ARBA00022989"/>
    </source>
</evidence>
<feature type="compositionally biased region" description="Polar residues" evidence="8">
    <location>
        <begin position="1"/>
        <end position="12"/>
    </location>
</feature>
<dbReference type="PROSITE" id="PS50850">
    <property type="entry name" value="MFS"/>
    <property type="match status" value="1"/>
</dbReference>
<accession>A0A9F3W0X7</accession>
<feature type="transmembrane region" description="Helical" evidence="9">
    <location>
        <begin position="186"/>
        <end position="208"/>
    </location>
</feature>
<keyword evidence="3 9" id="KW-0812">Transmembrane</keyword>
<dbReference type="GO" id="GO:0005635">
    <property type="term" value="C:nuclear envelope"/>
    <property type="evidence" value="ECO:0007669"/>
    <property type="project" value="TreeGrafter"/>
</dbReference>
<dbReference type="KEGG" id="pbi:103050079"/>
<dbReference type="InterPro" id="IPR011701">
    <property type="entry name" value="MFS"/>
</dbReference>
<evidence type="ECO:0000256" key="9">
    <source>
        <dbReference type="SAM" id="Phobius"/>
    </source>
</evidence>
<feature type="transmembrane region" description="Helical" evidence="9">
    <location>
        <begin position="35"/>
        <end position="57"/>
    </location>
</feature>
<evidence type="ECO:0000313" key="11">
    <source>
        <dbReference type="Proteomes" id="UP000695026"/>
    </source>
</evidence>
<dbReference type="OMA" id="RLMKYPR"/>
<proteinExistence type="predicted"/>
<reference evidence="12" key="1">
    <citation type="submission" date="2025-08" db="UniProtKB">
        <authorList>
            <consortium name="RefSeq"/>
        </authorList>
    </citation>
    <scope>IDENTIFICATION</scope>
    <source>
        <tissue evidence="12">Liver</tissue>
    </source>
</reference>
<dbReference type="Pfam" id="PF07690">
    <property type="entry name" value="MFS_1"/>
    <property type="match status" value="1"/>
</dbReference>
<keyword evidence="2" id="KW-1003">Cell membrane</keyword>
<dbReference type="SUPFAM" id="SSF103473">
    <property type="entry name" value="MFS general substrate transporter"/>
    <property type="match status" value="1"/>
</dbReference>
<comment type="subcellular location">
    <subcellularLocation>
        <location evidence="1">Apical cell membrane</location>
        <topology evidence="1">Multi-pass membrane protein</topology>
    </subcellularLocation>
</comment>
<evidence type="ECO:0000256" key="7">
    <source>
        <dbReference type="ARBA" id="ARBA00093348"/>
    </source>
</evidence>
<feature type="transmembrane region" description="Helical" evidence="9">
    <location>
        <begin position="399"/>
        <end position="418"/>
    </location>
</feature>
<dbReference type="GO" id="GO:0022857">
    <property type="term" value="F:transmembrane transporter activity"/>
    <property type="evidence" value="ECO:0007669"/>
    <property type="project" value="InterPro"/>
</dbReference>
<gene>
    <name evidence="12" type="primary">SLC22A18</name>
</gene>
<feature type="transmembrane region" description="Helical" evidence="9">
    <location>
        <begin position="102"/>
        <end position="121"/>
    </location>
</feature>
<keyword evidence="5 9" id="KW-0472">Membrane</keyword>
<feature type="transmembrane region" description="Helical" evidence="9">
    <location>
        <begin position="313"/>
        <end position="334"/>
    </location>
</feature>
<feature type="transmembrane region" description="Helical" evidence="9">
    <location>
        <begin position="127"/>
        <end position="146"/>
    </location>
</feature>
<evidence type="ECO:0000256" key="1">
    <source>
        <dbReference type="ARBA" id="ARBA00004424"/>
    </source>
</evidence>
<keyword evidence="11" id="KW-1185">Reference proteome</keyword>
<dbReference type="PANTHER" id="PTHR24002:SF3">
    <property type="entry name" value="SOLUTE CARRIER FAMILY 22 MEMBER 18"/>
    <property type="match status" value="1"/>
</dbReference>
<evidence type="ECO:0000313" key="12">
    <source>
        <dbReference type="RefSeq" id="XP_015744532.1"/>
    </source>
</evidence>
<feature type="transmembrane region" description="Helical" evidence="9">
    <location>
        <begin position="340"/>
        <end position="359"/>
    </location>
</feature>
<dbReference type="GO" id="GO:0016324">
    <property type="term" value="C:apical plasma membrane"/>
    <property type="evidence" value="ECO:0007669"/>
    <property type="project" value="UniProtKB-SubCell"/>
</dbReference>
<comment type="function">
    <text evidence="7">May act as a transporter of organic cations based on a proton efflux antiport mechanism. May play a role in the transport of chloroquine and quinidine-related compounds in kidney. Plays a role in the regulation of lipid metabolism.</text>
</comment>
<dbReference type="RefSeq" id="XP_015744532.1">
    <property type="nucleotide sequence ID" value="XM_015889046.2"/>
</dbReference>
<dbReference type="InterPro" id="IPR020846">
    <property type="entry name" value="MFS_dom"/>
</dbReference>
<evidence type="ECO:0000256" key="2">
    <source>
        <dbReference type="ARBA" id="ARBA00022475"/>
    </source>
</evidence>
<sequence>MHVGNCSESEQTLEPREGSLEMEDKRAVNVTSARWVIKVTYLLTAVDQTCMLVQFGIVPYLATNLGLDAIGFGYLQSFFGILQLLGGPIFGRFADQFGTRTALTLSYLAGSLCFLLLSMSISVPLLFLSRVPAIFIHGLPGAQMVITDLTTLAKRPDALGKLGLCFGIGVILGSSLGGILTTNFGVGVSCYVAVVGYLTCALMALLCIPAQTKPQSKGNEAHQGTSQSSSVFSLHEIIHLLTLPGVMDVFLIKVLSVFPTGVFLIMLSIISIDFFGLEVAHAGYLMSYSGILQMVVQGVVIGRLTNRYSDRTLLMLSVIVLCGVGTAMVLMTSVFHYCLIVPPMVFSFSIVSVITDIILTKSVPASDTSAMLGISASVTPLIRTFGPTIGGFLYRRFGVSSFGYLQLMVNVSLFFYLLKKKIPQKEEKAQ</sequence>
<name>A0A9F3W0X7_PYTBI</name>
<feature type="domain" description="Major facilitator superfamily (MFS) profile" evidence="10">
    <location>
        <begin position="33"/>
        <end position="424"/>
    </location>
</feature>
<dbReference type="Proteomes" id="UP000695026">
    <property type="component" value="Unplaced"/>
</dbReference>
<dbReference type="CTD" id="5002"/>
<dbReference type="PRINTS" id="PR01035">
    <property type="entry name" value="TCRTETA"/>
</dbReference>
<feature type="transmembrane region" description="Helical" evidence="9">
    <location>
        <begin position="69"/>
        <end position="90"/>
    </location>
</feature>
<protein>
    <recommendedName>
        <fullName evidence="6">Organic cation transporter-like protein 2</fullName>
    </recommendedName>
</protein>
<evidence type="ECO:0000256" key="8">
    <source>
        <dbReference type="SAM" id="MobiDB-lite"/>
    </source>
</evidence>
<feature type="transmembrane region" description="Helical" evidence="9">
    <location>
        <begin position="282"/>
        <end position="301"/>
    </location>
</feature>
<evidence type="ECO:0000256" key="3">
    <source>
        <dbReference type="ARBA" id="ARBA00022692"/>
    </source>
</evidence>
<organism evidence="11 12">
    <name type="scientific">Python bivittatus</name>
    <name type="common">Burmese python</name>
    <name type="synonym">Python molurus bivittatus</name>
    <dbReference type="NCBI Taxonomy" id="176946"/>
    <lineage>
        <taxon>Eukaryota</taxon>
        <taxon>Metazoa</taxon>
        <taxon>Chordata</taxon>
        <taxon>Craniata</taxon>
        <taxon>Vertebrata</taxon>
        <taxon>Euteleostomi</taxon>
        <taxon>Lepidosauria</taxon>
        <taxon>Squamata</taxon>
        <taxon>Bifurcata</taxon>
        <taxon>Unidentata</taxon>
        <taxon>Episquamata</taxon>
        <taxon>Toxicofera</taxon>
        <taxon>Serpentes</taxon>
        <taxon>Henophidia</taxon>
        <taxon>Pythonidae</taxon>
        <taxon>Python</taxon>
    </lineage>
</organism>
<evidence type="ECO:0000256" key="6">
    <source>
        <dbReference type="ARBA" id="ARBA00078639"/>
    </source>
</evidence>
<evidence type="ECO:0000256" key="5">
    <source>
        <dbReference type="ARBA" id="ARBA00023136"/>
    </source>
</evidence>
<feature type="transmembrane region" description="Helical" evidence="9">
    <location>
        <begin position="250"/>
        <end position="270"/>
    </location>
</feature>